<gene>
    <name evidence="8" type="ORF">S01H4_41628</name>
</gene>
<dbReference type="GO" id="GO:0051539">
    <property type="term" value="F:4 iron, 4 sulfur cluster binding"/>
    <property type="evidence" value="ECO:0007669"/>
    <property type="project" value="UniProtKB-KW"/>
</dbReference>
<evidence type="ECO:0000256" key="5">
    <source>
        <dbReference type="ARBA" id="ARBA00023004"/>
    </source>
</evidence>
<keyword evidence="6" id="KW-0411">Iron-sulfur</keyword>
<dbReference type="InterPro" id="IPR013785">
    <property type="entry name" value="Aldolase_TIM"/>
</dbReference>
<keyword evidence="4" id="KW-0479">Metal-binding</keyword>
<dbReference type="SUPFAM" id="SSF102114">
    <property type="entry name" value="Radical SAM enzymes"/>
    <property type="match status" value="1"/>
</dbReference>
<dbReference type="PANTHER" id="PTHR43076:SF1">
    <property type="entry name" value="LIPOYL SYNTHASE 2"/>
    <property type="match status" value="1"/>
</dbReference>
<dbReference type="EMBL" id="BART01022784">
    <property type="protein sequence ID" value="GAH00672.1"/>
    <property type="molecule type" value="Genomic_DNA"/>
</dbReference>
<dbReference type="GO" id="GO:0044689">
    <property type="term" value="F:7,8-didemethyl-8-hydroxy-5-deazariboflavin synthase activity"/>
    <property type="evidence" value="ECO:0007669"/>
    <property type="project" value="TreeGrafter"/>
</dbReference>
<evidence type="ECO:0000313" key="8">
    <source>
        <dbReference type="EMBL" id="GAH00672.1"/>
    </source>
</evidence>
<protein>
    <recommendedName>
        <fullName evidence="7">Radical SAM core domain-containing protein</fullName>
    </recommendedName>
</protein>
<evidence type="ECO:0000256" key="1">
    <source>
        <dbReference type="ARBA" id="ARBA00001966"/>
    </source>
</evidence>
<accession>X1C088</accession>
<feature type="domain" description="Radical SAM core" evidence="7">
    <location>
        <begin position="88"/>
        <end position="287"/>
    </location>
</feature>
<reference evidence="8" key="1">
    <citation type="journal article" date="2014" name="Front. Microbiol.">
        <title>High frequency of phylogenetically diverse reductive dehalogenase-homologous genes in deep subseafloor sedimentary metagenomes.</title>
        <authorList>
            <person name="Kawai M."/>
            <person name="Futagami T."/>
            <person name="Toyoda A."/>
            <person name="Takaki Y."/>
            <person name="Nishi S."/>
            <person name="Hori S."/>
            <person name="Arai W."/>
            <person name="Tsubouchi T."/>
            <person name="Morono Y."/>
            <person name="Uchiyama I."/>
            <person name="Ito T."/>
            <person name="Fujiyama A."/>
            <person name="Inagaki F."/>
            <person name="Takami H."/>
        </authorList>
    </citation>
    <scope>NUCLEOTIDE SEQUENCE</scope>
    <source>
        <strain evidence="8">Expedition CK06-06</strain>
    </source>
</reference>
<evidence type="ECO:0000256" key="2">
    <source>
        <dbReference type="ARBA" id="ARBA00022485"/>
    </source>
</evidence>
<keyword evidence="5" id="KW-0408">Iron</keyword>
<dbReference type="NCBIfam" id="NF045502">
    <property type="entry name" value="variant_rSAM"/>
    <property type="match status" value="1"/>
</dbReference>
<dbReference type="InterPro" id="IPR034405">
    <property type="entry name" value="F420"/>
</dbReference>
<evidence type="ECO:0000259" key="7">
    <source>
        <dbReference type="PROSITE" id="PS51918"/>
    </source>
</evidence>
<evidence type="ECO:0000256" key="4">
    <source>
        <dbReference type="ARBA" id="ARBA00022723"/>
    </source>
</evidence>
<keyword evidence="3" id="KW-0949">S-adenosyl-L-methionine</keyword>
<sequence length="287" mass="32552">EISFGRKGGAGPLGGRYFLFENRTLVNAALWNDPQKSNLVLRENRDNYFEVYDVRNKIEHSKLKLIQNPRYYNSDYMTSDGISMKKIALVHGVDCLSSTIYQKCVYWACGEACKFCGIELSLKSGATIEEKNAQQMSEVIAVAKKEGRCNHMTLTSGTDENIDKGAKRYIELLKGIRKNYPNLPLHVQIEPLEDLSYINELKEAGADTIGIHLEVLNQKIRDTITPGKSRISYESYEKNWKHALEIFGKNQVSSYLLTGFGESPDDFILDTEKMIENEELDVISICT</sequence>
<dbReference type="Gene3D" id="3.20.20.70">
    <property type="entry name" value="Aldolase class I"/>
    <property type="match status" value="1"/>
</dbReference>
<organism evidence="8">
    <name type="scientific">marine sediment metagenome</name>
    <dbReference type="NCBI Taxonomy" id="412755"/>
    <lineage>
        <taxon>unclassified sequences</taxon>
        <taxon>metagenomes</taxon>
        <taxon>ecological metagenomes</taxon>
    </lineage>
</organism>
<dbReference type="GO" id="GO:0046872">
    <property type="term" value="F:metal ion binding"/>
    <property type="evidence" value="ECO:0007669"/>
    <property type="project" value="UniProtKB-KW"/>
</dbReference>
<comment type="caution">
    <text evidence="8">The sequence shown here is derived from an EMBL/GenBank/DDBJ whole genome shotgun (WGS) entry which is preliminary data.</text>
</comment>
<dbReference type="InterPro" id="IPR007197">
    <property type="entry name" value="rSAM"/>
</dbReference>
<proteinExistence type="predicted"/>
<dbReference type="Pfam" id="PF04055">
    <property type="entry name" value="Radical_SAM"/>
    <property type="match status" value="1"/>
</dbReference>
<dbReference type="InterPro" id="IPR058240">
    <property type="entry name" value="rSAM_sf"/>
</dbReference>
<evidence type="ECO:0000256" key="3">
    <source>
        <dbReference type="ARBA" id="ARBA00022691"/>
    </source>
</evidence>
<dbReference type="CDD" id="cd01335">
    <property type="entry name" value="Radical_SAM"/>
    <property type="match status" value="1"/>
</dbReference>
<comment type="cofactor">
    <cofactor evidence="1">
        <name>[4Fe-4S] cluster</name>
        <dbReference type="ChEBI" id="CHEBI:49883"/>
    </cofactor>
</comment>
<name>X1C088_9ZZZZ</name>
<dbReference type="PROSITE" id="PS51918">
    <property type="entry name" value="RADICAL_SAM"/>
    <property type="match status" value="1"/>
</dbReference>
<feature type="non-terminal residue" evidence="8">
    <location>
        <position position="1"/>
    </location>
</feature>
<dbReference type="PANTHER" id="PTHR43076">
    <property type="entry name" value="FO SYNTHASE (COFH)"/>
    <property type="match status" value="1"/>
</dbReference>
<keyword evidence="2" id="KW-0004">4Fe-4S</keyword>
<evidence type="ECO:0000256" key="6">
    <source>
        <dbReference type="ARBA" id="ARBA00023014"/>
    </source>
</evidence>
<dbReference type="AlphaFoldDB" id="X1C088"/>
<dbReference type="SFLD" id="SFLDS00029">
    <property type="entry name" value="Radical_SAM"/>
    <property type="match status" value="1"/>
</dbReference>
<feature type="non-terminal residue" evidence="8">
    <location>
        <position position="287"/>
    </location>
</feature>